<dbReference type="PANTHER" id="PTHR30349">
    <property type="entry name" value="PHAGE INTEGRASE-RELATED"/>
    <property type="match status" value="1"/>
</dbReference>
<dbReference type="InterPro" id="IPR002104">
    <property type="entry name" value="Integrase_catalytic"/>
</dbReference>
<comment type="similarity">
    <text evidence="1">Belongs to the 'phage' integrase family.</text>
</comment>
<dbReference type="InterPro" id="IPR050090">
    <property type="entry name" value="Tyrosine_recombinase_XerCD"/>
</dbReference>
<dbReference type="PROSITE" id="PS51898">
    <property type="entry name" value="TYR_RECOMBINASE"/>
    <property type="match status" value="1"/>
</dbReference>
<dbReference type="PANTHER" id="PTHR30349:SF64">
    <property type="entry name" value="PROPHAGE INTEGRASE INTD-RELATED"/>
    <property type="match status" value="1"/>
</dbReference>
<evidence type="ECO:0000256" key="2">
    <source>
        <dbReference type="ARBA" id="ARBA00022908"/>
    </source>
</evidence>
<evidence type="ECO:0000256" key="5">
    <source>
        <dbReference type="PROSITE-ProRule" id="PRU01248"/>
    </source>
</evidence>
<evidence type="ECO:0000259" key="7">
    <source>
        <dbReference type="PROSITE" id="PS51900"/>
    </source>
</evidence>
<dbReference type="Gene3D" id="1.10.443.10">
    <property type="entry name" value="Intergrase catalytic core"/>
    <property type="match status" value="1"/>
</dbReference>
<dbReference type="GO" id="GO:0015074">
    <property type="term" value="P:DNA integration"/>
    <property type="evidence" value="ECO:0007669"/>
    <property type="project" value="UniProtKB-KW"/>
</dbReference>
<dbReference type="InterPro" id="IPR004107">
    <property type="entry name" value="Integrase_SAM-like_N"/>
</dbReference>
<evidence type="ECO:0000313" key="8">
    <source>
        <dbReference type="EMBL" id="RDB87911.1"/>
    </source>
</evidence>
<feature type="domain" description="Core-binding (CB)" evidence="7">
    <location>
        <begin position="55"/>
        <end position="143"/>
    </location>
</feature>
<evidence type="ECO:0000256" key="3">
    <source>
        <dbReference type="ARBA" id="ARBA00023125"/>
    </source>
</evidence>
<organism evidence="8 10">
    <name type="scientific">Eggerthella lenta</name>
    <name type="common">Eubacterium lentum</name>
    <dbReference type="NCBI Taxonomy" id="84112"/>
    <lineage>
        <taxon>Bacteria</taxon>
        <taxon>Bacillati</taxon>
        <taxon>Actinomycetota</taxon>
        <taxon>Coriobacteriia</taxon>
        <taxon>Eggerthellales</taxon>
        <taxon>Eggerthellaceae</taxon>
        <taxon>Eggerthella</taxon>
    </lineage>
</organism>
<protein>
    <submittedName>
        <fullName evidence="8">Site-specific integrase</fullName>
    </submittedName>
</protein>
<accession>A0A369NAU3</accession>
<dbReference type="InterPro" id="IPR044068">
    <property type="entry name" value="CB"/>
</dbReference>
<keyword evidence="2" id="KW-0229">DNA integration</keyword>
<dbReference type="InterPro" id="IPR011010">
    <property type="entry name" value="DNA_brk_join_enz"/>
</dbReference>
<evidence type="ECO:0000256" key="4">
    <source>
        <dbReference type="ARBA" id="ARBA00023172"/>
    </source>
</evidence>
<dbReference type="Pfam" id="PF00589">
    <property type="entry name" value="Phage_integrase"/>
    <property type="match status" value="1"/>
</dbReference>
<dbReference type="GO" id="GO:0006310">
    <property type="term" value="P:DNA recombination"/>
    <property type="evidence" value="ECO:0007669"/>
    <property type="project" value="UniProtKB-KW"/>
</dbReference>
<dbReference type="CDD" id="cd01189">
    <property type="entry name" value="INT_ICEBs1_C_like"/>
    <property type="match status" value="1"/>
</dbReference>
<proteinExistence type="inferred from homology"/>
<dbReference type="Proteomes" id="UP000253915">
    <property type="component" value="Unassembled WGS sequence"/>
</dbReference>
<keyword evidence="4" id="KW-0233">DNA recombination</keyword>
<gene>
    <name evidence="9" type="ORF">C1853_14200</name>
    <name evidence="8" type="ORF">C1871_03755</name>
</gene>
<keyword evidence="3 5" id="KW-0238">DNA-binding</keyword>
<name>A0A369NAU3_EGGLN</name>
<dbReference type="Proteomes" id="UP000253857">
    <property type="component" value="Unassembled WGS sequence"/>
</dbReference>
<dbReference type="AlphaFoldDB" id="A0A369NAU3"/>
<dbReference type="PROSITE" id="PS51900">
    <property type="entry name" value="CB"/>
    <property type="match status" value="1"/>
</dbReference>
<feature type="domain" description="Tyr recombinase" evidence="6">
    <location>
        <begin position="165"/>
        <end position="348"/>
    </location>
</feature>
<dbReference type="Pfam" id="PF14659">
    <property type="entry name" value="Phage_int_SAM_3"/>
    <property type="match status" value="1"/>
</dbReference>
<evidence type="ECO:0000313" key="11">
    <source>
        <dbReference type="Proteomes" id="UP000253915"/>
    </source>
</evidence>
<reference evidence="10 11" key="1">
    <citation type="journal article" date="2018" name="Elife">
        <title>Discovery and characterization of a prevalent human gut bacterial enzyme sufficient for the inactivation of a family of plant toxins.</title>
        <authorList>
            <person name="Koppel N."/>
            <person name="Bisanz J.E."/>
            <person name="Pandelia M.E."/>
            <person name="Turnbaugh P.J."/>
            <person name="Balskus E.P."/>
        </authorList>
    </citation>
    <scope>NUCLEOTIDE SEQUENCE [LARGE SCALE GENOMIC DNA]</scope>
    <source>
        <strain evidence="9 11">16A</strain>
        <strain evidence="8 10">FAA1-1-60AUCSF</strain>
    </source>
</reference>
<evidence type="ECO:0000313" key="10">
    <source>
        <dbReference type="Proteomes" id="UP000253857"/>
    </source>
</evidence>
<dbReference type="Gene3D" id="1.10.150.130">
    <property type="match status" value="1"/>
</dbReference>
<evidence type="ECO:0000313" key="9">
    <source>
        <dbReference type="EMBL" id="RDC34566.1"/>
    </source>
</evidence>
<dbReference type="EMBL" id="PPUQ01000028">
    <property type="protein sequence ID" value="RDC34566.1"/>
    <property type="molecule type" value="Genomic_DNA"/>
</dbReference>
<evidence type="ECO:0000259" key="6">
    <source>
        <dbReference type="PROSITE" id="PS51898"/>
    </source>
</evidence>
<comment type="caution">
    <text evidence="8">The sequence shown here is derived from an EMBL/GenBank/DDBJ whole genome shotgun (WGS) entry which is preliminary data.</text>
</comment>
<dbReference type="InterPro" id="IPR010998">
    <property type="entry name" value="Integrase_recombinase_N"/>
</dbReference>
<dbReference type="RefSeq" id="WP_035586169.1">
    <property type="nucleotide sequence ID" value="NZ_CABMOO010000028.1"/>
</dbReference>
<dbReference type="Pfam" id="PF14657">
    <property type="entry name" value="Arm-DNA-bind_4"/>
    <property type="match status" value="1"/>
</dbReference>
<dbReference type="InterPro" id="IPR028259">
    <property type="entry name" value="AP2-like_int_N"/>
</dbReference>
<sequence length="357" mass="41301">MSVKLAKNGTWLAQFRCKDKFGNEVHKCKRGFATAEEAQAWEDEFIASAGCTMEMTFGEFFKVYEADLRPRLREHTWRQKEYAIKSRVLPFFANKKMDEIRTIDIVRWQNALMAPDANDGKPYSATYLRTLNNQLTAILNHAERYYRLSPNPAMRTVKMGGKEARTMNFWTKDEYLRFSDATMDDPRAFVIFEVLYWTGVREGELLALTPDSFDWKKSTMRIDKSYQRLGGRDVITDPKTPKSVRTVKMSRFLADEVRDYANHHPEIGEGDRLFPVSKHYISHAMQRGCAASGVKKIRVHDLRHSHVSLLINMGFTALAIADRMGHEATDITFRYAHLFPNVQDDMANELEEERGGF</sequence>
<dbReference type="InterPro" id="IPR013762">
    <property type="entry name" value="Integrase-like_cat_sf"/>
</dbReference>
<dbReference type="SUPFAM" id="SSF56349">
    <property type="entry name" value="DNA breaking-rejoining enzymes"/>
    <property type="match status" value="1"/>
</dbReference>
<dbReference type="GO" id="GO:0003677">
    <property type="term" value="F:DNA binding"/>
    <property type="evidence" value="ECO:0007669"/>
    <property type="project" value="UniProtKB-UniRule"/>
</dbReference>
<evidence type="ECO:0000256" key="1">
    <source>
        <dbReference type="ARBA" id="ARBA00008857"/>
    </source>
</evidence>
<dbReference type="EMBL" id="PPTY01000003">
    <property type="protein sequence ID" value="RDB87911.1"/>
    <property type="molecule type" value="Genomic_DNA"/>
</dbReference>